<dbReference type="GeneID" id="25986050"/>
<reference evidence="1 2" key="1">
    <citation type="journal article" date="2012" name="Eukaryot. Cell">
        <title>Draft genome sequence of CBS 2479, the standard type strain of Trichosporon asahii.</title>
        <authorList>
            <person name="Yang R.Y."/>
            <person name="Li H.T."/>
            <person name="Zhu H."/>
            <person name="Zhou G.P."/>
            <person name="Wang M."/>
            <person name="Wang L."/>
        </authorList>
    </citation>
    <scope>NUCLEOTIDE SEQUENCE [LARGE SCALE GENOMIC DNA]</scope>
    <source>
        <strain evidence="2">ATCC 90039 / CBS 2479 / JCM 2466 / KCTC 7840 / NCYC 2677 / UAMH 7654</strain>
    </source>
</reference>
<dbReference type="Proteomes" id="UP000002748">
    <property type="component" value="Unassembled WGS sequence"/>
</dbReference>
<sequence>MVNDEQTALSRAFAALSPFSSSRRIPFEKKPWVQEAKTWETTWKRKPGHITLYMRFGSKTCSFLCSPEIRFESMKEPQVVHLARHVAFVPDRLPDEGTVKEYEMEEGDIIDIYYDRPPKEPNGTRCLPDQSCMLDPRIETPSALKFTATVYLHTPVSLSRSGFITAEAVGSRSIEFDLLLPEPEHDHTSFATTEG</sequence>
<name>J6EUY2_TRIAS</name>
<dbReference type="AlphaFoldDB" id="J6EUY2"/>
<comment type="caution">
    <text evidence="1">The sequence shown here is derived from an EMBL/GenBank/DDBJ whole genome shotgun (WGS) entry which is preliminary data.</text>
</comment>
<dbReference type="VEuPathDB" id="FungiDB:A1Q1_02536"/>
<protein>
    <submittedName>
        <fullName evidence="1">Uncharacterized protein</fullName>
    </submittedName>
</protein>
<dbReference type="KEGG" id="tasa:A1Q1_02536"/>
<dbReference type="HOGENOM" id="CLU_1397231_0_0_1"/>
<dbReference type="RefSeq" id="XP_014179273.1">
    <property type="nucleotide sequence ID" value="XM_014323798.1"/>
</dbReference>
<evidence type="ECO:0000313" key="2">
    <source>
        <dbReference type="Proteomes" id="UP000002748"/>
    </source>
</evidence>
<gene>
    <name evidence="1" type="ORF">A1Q1_02536</name>
</gene>
<dbReference type="EMBL" id="ALBS01000204">
    <property type="protein sequence ID" value="EJT48404.1"/>
    <property type="molecule type" value="Genomic_DNA"/>
</dbReference>
<organism evidence="1 2">
    <name type="scientific">Trichosporon asahii var. asahii (strain ATCC 90039 / CBS 2479 / JCM 2466 / KCTC 7840 / NBRC 103889/ NCYC 2677 / UAMH 7654)</name>
    <name type="common">Yeast</name>
    <dbReference type="NCBI Taxonomy" id="1186058"/>
    <lineage>
        <taxon>Eukaryota</taxon>
        <taxon>Fungi</taxon>
        <taxon>Dikarya</taxon>
        <taxon>Basidiomycota</taxon>
        <taxon>Agaricomycotina</taxon>
        <taxon>Tremellomycetes</taxon>
        <taxon>Trichosporonales</taxon>
        <taxon>Trichosporonaceae</taxon>
        <taxon>Trichosporon</taxon>
    </lineage>
</organism>
<proteinExistence type="predicted"/>
<accession>J6EUY2</accession>
<evidence type="ECO:0000313" key="1">
    <source>
        <dbReference type="EMBL" id="EJT48404.1"/>
    </source>
</evidence>